<dbReference type="AlphaFoldDB" id="A0A9P0AGK2"/>
<proteinExistence type="predicted"/>
<accession>A0A9P0AGK2</accession>
<dbReference type="Proteomes" id="UP001152759">
    <property type="component" value="Chromosome 6"/>
</dbReference>
<evidence type="ECO:0000313" key="2">
    <source>
        <dbReference type="Proteomes" id="UP001152759"/>
    </source>
</evidence>
<gene>
    <name evidence="1" type="ORF">BEMITA_LOCUS10922</name>
</gene>
<dbReference type="EMBL" id="OU963867">
    <property type="protein sequence ID" value="CAH0392397.1"/>
    <property type="molecule type" value="Genomic_DNA"/>
</dbReference>
<sequence>METYMRNIHSQNNNVYPSNQIELLHDPVEQYPLINFGSNNPMLGECLPNEEQLCNFISSLDGSTSLTFEKLLQSSQQDNEYRCNNYLLNPTKPSMYNFSRPESPKNNSFLQTSRPRMIRGCQDYRSDRWNSSLPQGPPYSPVSPAVDLNNNDMPCIDRNIDHNVFSPKRYECTEKQCQDFMSNQYYATKEVECDWNNNADAMPDLNNNACAVPEKTNETLELKIVSLLYHTKSLQTLPGKFHVLIDLSLRQLDLLTNERQKIEQLFSEVKSSLGSHQQEDLNRIDRLIHGYMNEVQPVKEIISKLDVVHSDNLKTDNRQLIDSWIGCIESVRLSRKTSSHLSQKEYLTQQVYNLKALCDQTRRIRTCIWCVSTLTTGASA</sequence>
<name>A0A9P0AGK2_BEMTA</name>
<organism evidence="1 2">
    <name type="scientific">Bemisia tabaci</name>
    <name type="common">Sweetpotato whitefly</name>
    <name type="synonym">Aleurodes tabaci</name>
    <dbReference type="NCBI Taxonomy" id="7038"/>
    <lineage>
        <taxon>Eukaryota</taxon>
        <taxon>Metazoa</taxon>
        <taxon>Ecdysozoa</taxon>
        <taxon>Arthropoda</taxon>
        <taxon>Hexapoda</taxon>
        <taxon>Insecta</taxon>
        <taxon>Pterygota</taxon>
        <taxon>Neoptera</taxon>
        <taxon>Paraneoptera</taxon>
        <taxon>Hemiptera</taxon>
        <taxon>Sternorrhyncha</taxon>
        <taxon>Aleyrodoidea</taxon>
        <taxon>Aleyrodidae</taxon>
        <taxon>Aleyrodinae</taxon>
        <taxon>Bemisia</taxon>
    </lineage>
</organism>
<evidence type="ECO:0000313" key="1">
    <source>
        <dbReference type="EMBL" id="CAH0392397.1"/>
    </source>
</evidence>
<reference evidence="1" key="1">
    <citation type="submission" date="2021-12" db="EMBL/GenBank/DDBJ databases">
        <authorList>
            <person name="King R."/>
        </authorList>
    </citation>
    <scope>NUCLEOTIDE SEQUENCE</scope>
</reference>
<dbReference type="KEGG" id="btab:109042884"/>
<keyword evidence="2" id="KW-1185">Reference proteome</keyword>
<protein>
    <submittedName>
        <fullName evidence="1">Uncharacterized protein</fullName>
    </submittedName>
</protein>